<evidence type="ECO:0000256" key="2">
    <source>
        <dbReference type="ARBA" id="ARBA00022617"/>
    </source>
</evidence>
<sequence length="487" mass="56762">MVFLIIILLLIGFLTYKFYKFYRKLSVLKNVPTISFLNVLIHLITKAGPDNRWRYSREILENEGIAKFWFNGEWVLLVTDLELAKDIVTKSDLYVKATLEESYPGTLFGRFYGTNVVMSNGDVWRRHRRIANPAFKNLPIHVFVESAMKLLTVMERVDNKPIEVKNLMHRLTLDVLGKAAFGFDFNNLEDPNNNYVTAYNEVMEELSNPWYLLIPFLRYFPRTEALKKIEKLNNLYDGIVENKRQSMKLGELKEKLNNHSADLLEYMIQACNDPENQTLTNEELRYNVAIFMLAGHDTTANALTTILYLLAVHKDAQKKVRDEILRVLGDDLVPSKEQQKELKYMDMVINENLRLYPPIAQLPRRLPLQDVKFRDHVIPAKTPIILFIYGIHHSSKNWEDPEKFIPERFENEKHNHTWFSFGGGNRLCLGTNFSLIEQRIILCALLRKYEVSLPENSIHKDKLKIAHANSGTMGPHPIPLIFKRRTE</sequence>
<proteinExistence type="inferred from homology"/>
<keyword evidence="6 8" id="KW-0503">Monooxygenase</keyword>
<evidence type="ECO:0000313" key="9">
    <source>
        <dbReference type="EMBL" id="GBC06724.1"/>
    </source>
</evidence>
<dbReference type="Pfam" id="PF00067">
    <property type="entry name" value="p450"/>
    <property type="match status" value="1"/>
</dbReference>
<dbReference type="GO" id="GO:0020037">
    <property type="term" value="F:heme binding"/>
    <property type="evidence" value="ECO:0007669"/>
    <property type="project" value="InterPro"/>
</dbReference>
<protein>
    <recommendedName>
        <fullName evidence="11">Cytochrome P450</fullName>
    </recommendedName>
</protein>
<organism evidence="9 10">
    <name type="scientific">Rhizophagus clarus</name>
    <dbReference type="NCBI Taxonomy" id="94130"/>
    <lineage>
        <taxon>Eukaryota</taxon>
        <taxon>Fungi</taxon>
        <taxon>Fungi incertae sedis</taxon>
        <taxon>Mucoromycota</taxon>
        <taxon>Glomeromycotina</taxon>
        <taxon>Glomeromycetes</taxon>
        <taxon>Glomerales</taxon>
        <taxon>Glomeraceae</taxon>
        <taxon>Rhizophagus</taxon>
    </lineage>
</organism>
<dbReference type="Gene3D" id="1.10.630.10">
    <property type="entry name" value="Cytochrome P450"/>
    <property type="match status" value="1"/>
</dbReference>
<dbReference type="InterPro" id="IPR001128">
    <property type="entry name" value="Cyt_P450"/>
</dbReference>
<evidence type="ECO:0000256" key="4">
    <source>
        <dbReference type="ARBA" id="ARBA00023002"/>
    </source>
</evidence>
<gene>
    <name evidence="9" type="ORF">RclHR1_00700023</name>
</gene>
<evidence type="ECO:0000256" key="3">
    <source>
        <dbReference type="ARBA" id="ARBA00022723"/>
    </source>
</evidence>
<reference evidence="9 10" key="1">
    <citation type="submission" date="2017-11" db="EMBL/GenBank/DDBJ databases">
        <title>The genome of Rhizophagus clarus HR1 reveals common genetic basis of auxotrophy among arbuscular mycorrhizal fungi.</title>
        <authorList>
            <person name="Kobayashi Y."/>
        </authorList>
    </citation>
    <scope>NUCLEOTIDE SEQUENCE [LARGE SCALE GENOMIC DNA]</scope>
    <source>
        <strain evidence="9 10">HR1</strain>
    </source>
</reference>
<dbReference type="Proteomes" id="UP000247702">
    <property type="component" value="Unassembled WGS sequence"/>
</dbReference>
<comment type="cofactor">
    <cofactor evidence="7">
        <name>heme</name>
        <dbReference type="ChEBI" id="CHEBI:30413"/>
    </cofactor>
</comment>
<evidence type="ECO:0000256" key="1">
    <source>
        <dbReference type="ARBA" id="ARBA00010617"/>
    </source>
</evidence>
<name>A0A2Z6RVC1_9GLOM</name>
<feature type="binding site" description="axial binding residue" evidence="7">
    <location>
        <position position="428"/>
    </location>
    <ligand>
        <name>heme</name>
        <dbReference type="ChEBI" id="CHEBI:30413"/>
    </ligand>
    <ligandPart>
        <name>Fe</name>
        <dbReference type="ChEBI" id="CHEBI:18248"/>
    </ligandPart>
</feature>
<comment type="similarity">
    <text evidence="1 8">Belongs to the cytochrome P450 family.</text>
</comment>
<dbReference type="PRINTS" id="PR00463">
    <property type="entry name" value="EP450I"/>
</dbReference>
<keyword evidence="2 7" id="KW-0349">Heme</keyword>
<keyword evidence="10" id="KW-1185">Reference proteome</keyword>
<dbReference type="PANTHER" id="PTHR24291">
    <property type="entry name" value="CYTOCHROME P450 FAMILY 4"/>
    <property type="match status" value="1"/>
</dbReference>
<evidence type="ECO:0000313" key="10">
    <source>
        <dbReference type="Proteomes" id="UP000247702"/>
    </source>
</evidence>
<dbReference type="PROSITE" id="PS00086">
    <property type="entry name" value="CYTOCHROME_P450"/>
    <property type="match status" value="1"/>
</dbReference>
<dbReference type="InterPro" id="IPR002401">
    <property type="entry name" value="Cyt_P450_E_grp-I"/>
</dbReference>
<dbReference type="GO" id="GO:0004497">
    <property type="term" value="F:monooxygenase activity"/>
    <property type="evidence" value="ECO:0007669"/>
    <property type="project" value="UniProtKB-KW"/>
</dbReference>
<evidence type="ECO:0000256" key="6">
    <source>
        <dbReference type="ARBA" id="ARBA00023033"/>
    </source>
</evidence>
<dbReference type="STRING" id="94130.A0A2Z6RVC1"/>
<keyword evidence="3 7" id="KW-0479">Metal-binding</keyword>
<evidence type="ECO:0000256" key="7">
    <source>
        <dbReference type="PIRSR" id="PIRSR602401-1"/>
    </source>
</evidence>
<dbReference type="AlphaFoldDB" id="A0A2Z6RVC1"/>
<comment type="caution">
    <text evidence="9">The sequence shown here is derived from an EMBL/GenBank/DDBJ whole genome shotgun (WGS) entry which is preliminary data.</text>
</comment>
<dbReference type="PRINTS" id="PR00385">
    <property type="entry name" value="P450"/>
</dbReference>
<dbReference type="SUPFAM" id="SSF48264">
    <property type="entry name" value="Cytochrome P450"/>
    <property type="match status" value="1"/>
</dbReference>
<evidence type="ECO:0000256" key="8">
    <source>
        <dbReference type="RuleBase" id="RU000461"/>
    </source>
</evidence>
<dbReference type="InterPro" id="IPR036396">
    <property type="entry name" value="Cyt_P450_sf"/>
</dbReference>
<dbReference type="InterPro" id="IPR050196">
    <property type="entry name" value="Cytochrome_P450_Monoox"/>
</dbReference>
<dbReference type="GO" id="GO:0005506">
    <property type="term" value="F:iron ion binding"/>
    <property type="evidence" value="ECO:0007669"/>
    <property type="project" value="InterPro"/>
</dbReference>
<dbReference type="GO" id="GO:0016705">
    <property type="term" value="F:oxidoreductase activity, acting on paired donors, with incorporation or reduction of molecular oxygen"/>
    <property type="evidence" value="ECO:0007669"/>
    <property type="project" value="InterPro"/>
</dbReference>
<evidence type="ECO:0008006" key="11">
    <source>
        <dbReference type="Google" id="ProtNLM"/>
    </source>
</evidence>
<keyword evidence="4 8" id="KW-0560">Oxidoreductase</keyword>
<evidence type="ECO:0000256" key="5">
    <source>
        <dbReference type="ARBA" id="ARBA00023004"/>
    </source>
</evidence>
<dbReference type="InterPro" id="IPR017972">
    <property type="entry name" value="Cyt_P450_CS"/>
</dbReference>
<keyword evidence="5 7" id="KW-0408">Iron</keyword>
<accession>A0A2Z6RVC1</accession>
<dbReference type="EMBL" id="BEXD01004093">
    <property type="protein sequence ID" value="GBC06724.1"/>
    <property type="molecule type" value="Genomic_DNA"/>
</dbReference>
<dbReference type="PANTHER" id="PTHR24291:SF50">
    <property type="entry name" value="BIFUNCTIONAL ALBAFLAVENONE MONOOXYGENASE_TERPENE SYNTHASE"/>
    <property type="match status" value="1"/>
</dbReference>